<dbReference type="PANTHER" id="PTHR12370:SF3">
    <property type="entry name" value="PHOSPHOLIPASE B-LIKE 2-RELATED"/>
    <property type="match status" value="1"/>
</dbReference>
<dbReference type="GO" id="GO:0009395">
    <property type="term" value="P:phospholipid catabolic process"/>
    <property type="evidence" value="ECO:0007669"/>
    <property type="project" value="TreeGrafter"/>
</dbReference>
<dbReference type="Proteomes" id="UP001178507">
    <property type="component" value="Unassembled WGS sequence"/>
</dbReference>
<keyword evidence="9" id="KW-1185">Reference proteome</keyword>
<keyword evidence="2" id="KW-0732">Signal</keyword>
<evidence type="ECO:0000256" key="6">
    <source>
        <dbReference type="ARBA" id="ARBA00023180"/>
    </source>
</evidence>
<dbReference type="EC" id="3.1.1.-" evidence="7"/>
<keyword evidence="5 7" id="KW-0443">Lipid metabolism</keyword>
<keyword evidence="3 7" id="KW-0378">Hydrolase</keyword>
<evidence type="ECO:0000313" key="8">
    <source>
        <dbReference type="EMBL" id="CAJ1386147.1"/>
    </source>
</evidence>
<comment type="function">
    <text evidence="7">Putative phospholipase.</text>
</comment>
<keyword evidence="4 7" id="KW-0442">Lipid degradation</keyword>
<evidence type="ECO:0000256" key="1">
    <source>
        <dbReference type="ARBA" id="ARBA00007835"/>
    </source>
</evidence>
<comment type="similarity">
    <text evidence="1 7">Belongs to the phospholipase B-like family.</text>
</comment>
<dbReference type="GO" id="GO:0005576">
    <property type="term" value="C:extracellular region"/>
    <property type="evidence" value="ECO:0007669"/>
    <property type="project" value="TreeGrafter"/>
</dbReference>
<dbReference type="PANTHER" id="PTHR12370">
    <property type="entry name" value="PHOSPHOLIPASE B-RELATED"/>
    <property type="match status" value="1"/>
</dbReference>
<keyword evidence="6" id="KW-0325">Glycoprotein</keyword>
<organism evidence="8 9">
    <name type="scientific">Effrenium voratum</name>
    <dbReference type="NCBI Taxonomy" id="2562239"/>
    <lineage>
        <taxon>Eukaryota</taxon>
        <taxon>Sar</taxon>
        <taxon>Alveolata</taxon>
        <taxon>Dinophyceae</taxon>
        <taxon>Suessiales</taxon>
        <taxon>Symbiodiniaceae</taxon>
        <taxon>Effrenium</taxon>
    </lineage>
</organism>
<proteinExistence type="inferred from homology"/>
<evidence type="ECO:0000256" key="2">
    <source>
        <dbReference type="ARBA" id="ARBA00022729"/>
    </source>
</evidence>
<comment type="caution">
    <text evidence="8">The sequence shown here is derived from an EMBL/GenBank/DDBJ whole genome shotgun (WGS) entry which is preliminary data.</text>
</comment>
<evidence type="ECO:0000313" key="9">
    <source>
        <dbReference type="Proteomes" id="UP001178507"/>
    </source>
</evidence>
<gene>
    <name evidence="8" type="ORF">EVOR1521_LOCUS12587</name>
</gene>
<dbReference type="Gene3D" id="3.60.60.30">
    <property type="match status" value="1"/>
</dbReference>
<evidence type="ECO:0000256" key="5">
    <source>
        <dbReference type="ARBA" id="ARBA00023098"/>
    </source>
</evidence>
<evidence type="ECO:0000256" key="4">
    <source>
        <dbReference type="ARBA" id="ARBA00022963"/>
    </source>
</evidence>
<evidence type="ECO:0000256" key="7">
    <source>
        <dbReference type="RuleBase" id="RU364138"/>
    </source>
</evidence>
<dbReference type="GO" id="GO:0004620">
    <property type="term" value="F:phospholipase activity"/>
    <property type="evidence" value="ECO:0007669"/>
    <property type="project" value="InterPro"/>
</dbReference>
<dbReference type="InterPro" id="IPR007000">
    <property type="entry name" value="PLipase_B-like"/>
</dbReference>
<sequence length="436" mass="48923">MFGYSNRTEYQKVKDFVVANDAFARSNINRSAASDEYWAEVAVLWAQLDGLVAGHAASCGELCIGLTEFLFLQAEQDLSSVQNIPSEWTYASAAAYTRETTHCSAIVKLAPNNSDLYMGHNTWTGYSSMLRVLKEYNLPLGGADQVAHSAYFGNLYSGDDFYVLSSGLTVQETTNSVYNKTSLEKIKPESLFTWARTVIANRKATDGASWVKWFSPFNSGTINNQWMIAEMHRFKANEDLPDRFFTVAEQMPGSIVWSDLTEVLRAQGFWVSYNSPFFPEIRVISGADDMEKRFGDAYSYTRNPRAKIFARDVRNATDMARVQRLLRYNDWQHDPLSAHGYGGPTEPNAPENAIAARYDLHPWASERKDFGNTDAKVCAAADCLRLRFSAISGPTAEDQPAFAWTGEWASGAHLGHPTLFNFSWVDFEADHQEIII</sequence>
<evidence type="ECO:0000256" key="3">
    <source>
        <dbReference type="ARBA" id="ARBA00022801"/>
    </source>
</evidence>
<accession>A0AA36MWC9</accession>
<dbReference type="Pfam" id="PF04916">
    <property type="entry name" value="Phospholip_B"/>
    <property type="match status" value="1"/>
</dbReference>
<reference evidence="8" key="1">
    <citation type="submission" date="2023-08" db="EMBL/GenBank/DDBJ databases">
        <authorList>
            <person name="Chen Y."/>
            <person name="Shah S."/>
            <person name="Dougan E. K."/>
            <person name="Thang M."/>
            <person name="Chan C."/>
        </authorList>
    </citation>
    <scope>NUCLEOTIDE SEQUENCE</scope>
</reference>
<protein>
    <recommendedName>
        <fullName evidence="7">Phospholipase B-like</fullName>
        <ecNumber evidence="7">3.1.1.-</ecNumber>
    </recommendedName>
</protein>
<name>A0AA36MWC9_9DINO</name>
<dbReference type="AlphaFoldDB" id="A0AA36MWC9"/>
<dbReference type="EMBL" id="CAUJNA010001335">
    <property type="protein sequence ID" value="CAJ1386147.1"/>
    <property type="molecule type" value="Genomic_DNA"/>
</dbReference>